<evidence type="ECO:0000256" key="3">
    <source>
        <dbReference type="ARBA" id="ARBA00022692"/>
    </source>
</evidence>
<accession>A0ABD5QGA3</accession>
<evidence type="ECO:0000256" key="5">
    <source>
        <dbReference type="ARBA" id="ARBA00023136"/>
    </source>
</evidence>
<dbReference type="Proteomes" id="UP001595925">
    <property type="component" value="Unassembled WGS sequence"/>
</dbReference>
<dbReference type="AlphaFoldDB" id="A0ABD5QGA3"/>
<organism evidence="8 9">
    <name type="scientific">Saliphagus infecundisoli</name>
    <dbReference type="NCBI Taxonomy" id="1849069"/>
    <lineage>
        <taxon>Archaea</taxon>
        <taxon>Methanobacteriati</taxon>
        <taxon>Methanobacteriota</taxon>
        <taxon>Stenosarchaea group</taxon>
        <taxon>Halobacteria</taxon>
        <taxon>Halobacteriales</taxon>
        <taxon>Natrialbaceae</taxon>
        <taxon>Saliphagus</taxon>
    </lineage>
</organism>
<evidence type="ECO:0000256" key="1">
    <source>
        <dbReference type="ARBA" id="ARBA00004141"/>
    </source>
</evidence>
<keyword evidence="9" id="KW-1185">Reference proteome</keyword>
<dbReference type="PANTHER" id="PTHR38459:SF1">
    <property type="entry name" value="PROPHAGE BACTOPRENOL-LINKED GLUCOSE TRANSLOCASE HOMOLOG"/>
    <property type="match status" value="1"/>
</dbReference>
<dbReference type="EMBL" id="JBHSJG010000036">
    <property type="protein sequence ID" value="MFC4988723.1"/>
    <property type="molecule type" value="Genomic_DNA"/>
</dbReference>
<keyword evidence="4 6" id="KW-1133">Transmembrane helix</keyword>
<feature type="transmembrane region" description="Helical" evidence="6">
    <location>
        <begin position="46"/>
        <end position="65"/>
    </location>
</feature>
<feature type="transmembrane region" description="Helical" evidence="6">
    <location>
        <begin position="21"/>
        <end position="40"/>
    </location>
</feature>
<name>A0ABD5QGA3_9EURY</name>
<gene>
    <name evidence="8" type="ORF">ACFPFO_13315</name>
</gene>
<keyword evidence="3 6" id="KW-0812">Transmembrane</keyword>
<comment type="caution">
    <text evidence="8">The sequence shown here is derived from an EMBL/GenBank/DDBJ whole genome shotgun (WGS) entry which is preliminary data.</text>
</comment>
<protein>
    <submittedName>
        <fullName evidence="8">GtrA family protein</fullName>
    </submittedName>
</protein>
<reference evidence="8 9" key="1">
    <citation type="journal article" date="2019" name="Int. J. Syst. Evol. Microbiol.">
        <title>The Global Catalogue of Microorganisms (GCM) 10K type strain sequencing project: providing services to taxonomists for standard genome sequencing and annotation.</title>
        <authorList>
            <consortium name="The Broad Institute Genomics Platform"/>
            <consortium name="The Broad Institute Genome Sequencing Center for Infectious Disease"/>
            <person name="Wu L."/>
            <person name="Ma J."/>
        </authorList>
    </citation>
    <scope>NUCLEOTIDE SEQUENCE [LARGE SCALE GENOMIC DNA]</scope>
    <source>
        <strain evidence="8 9">CGMCC 1.15824</strain>
    </source>
</reference>
<evidence type="ECO:0000259" key="7">
    <source>
        <dbReference type="Pfam" id="PF04138"/>
    </source>
</evidence>
<keyword evidence="5 6" id="KW-0472">Membrane</keyword>
<feature type="transmembrane region" description="Helical" evidence="6">
    <location>
        <begin position="113"/>
        <end position="133"/>
    </location>
</feature>
<dbReference type="RefSeq" id="WP_224827447.1">
    <property type="nucleotide sequence ID" value="NZ_JAIVEF010000001.1"/>
</dbReference>
<comment type="similarity">
    <text evidence="2">Belongs to the GtrA family.</text>
</comment>
<feature type="domain" description="GtrA/DPMS transmembrane" evidence="7">
    <location>
        <begin position="20"/>
        <end position="139"/>
    </location>
</feature>
<dbReference type="PANTHER" id="PTHR38459">
    <property type="entry name" value="PROPHAGE BACTOPRENOL-LINKED GLUCOSE TRANSLOCASE HOMOLOG"/>
    <property type="match status" value="1"/>
</dbReference>
<evidence type="ECO:0000256" key="2">
    <source>
        <dbReference type="ARBA" id="ARBA00009399"/>
    </source>
</evidence>
<evidence type="ECO:0000313" key="9">
    <source>
        <dbReference type="Proteomes" id="UP001595925"/>
    </source>
</evidence>
<dbReference type="Pfam" id="PF04138">
    <property type="entry name" value="GtrA_DPMS_TM"/>
    <property type="match status" value="1"/>
</dbReference>
<dbReference type="InterPro" id="IPR051401">
    <property type="entry name" value="GtrA_CellWall_Glycosyl"/>
</dbReference>
<proteinExistence type="inferred from homology"/>
<dbReference type="GO" id="GO:0016020">
    <property type="term" value="C:membrane"/>
    <property type="evidence" value="ECO:0007669"/>
    <property type="project" value="UniProtKB-SubCell"/>
</dbReference>
<sequence length="141" mass="15661">MIRSFVRNLRSGPLALRLRRFVLVGAITAGVQMVLLWLFVDTAGLNYLLGALIAIEMTIVLSYVLNNAWTFRKSRNTGTGEYLAGLFKTNVVRGTAIPIQLAILFVLVEGVNLLYLVANGVAILVSGVYRYVLDARWTWDV</sequence>
<evidence type="ECO:0000256" key="6">
    <source>
        <dbReference type="SAM" id="Phobius"/>
    </source>
</evidence>
<comment type="subcellular location">
    <subcellularLocation>
        <location evidence="1">Membrane</location>
        <topology evidence="1">Multi-pass membrane protein</topology>
    </subcellularLocation>
</comment>
<evidence type="ECO:0000256" key="4">
    <source>
        <dbReference type="ARBA" id="ARBA00022989"/>
    </source>
</evidence>
<evidence type="ECO:0000313" key="8">
    <source>
        <dbReference type="EMBL" id="MFC4988723.1"/>
    </source>
</evidence>
<dbReference type="InterPro" id="IPR007267">
    <property type="entry name" value="GtrA_DPMS_TM"/>
</dbReference>